<dbReference type="CDD" id="cd02440">
    <property type="entry name" value="AdoMet_MTases"/>
    <property type="match status" value="1"/>
</dbReference>
<keyword evidence="2" id="KW-0489">Methyltransferase</keyword>
<dbReference type="EMBL" id="MU004484">
    <property type="protein sequence ID" value="KAF2649637.1"/>
    <property type="molecule type" value="Genomic_DNA"/>
</dbReference>
<accession>A0A6A6SRJ3</accession>
<sequence>MADQSQPQDDYLSRVFAATSTSESTNLYDQWASTYDADMVSHDFKAPRIVAETLAEYVNTASKSSAVIVDAGCGSGAVGLQLKNVGFTGPIDGLDLSQGMLDVARKTDAYRDLKITDLTKRVDASDGEYDGLTCCGTFTHSHLGPEPLEEFVRVVKKGGVLVATVLEMHWVEKGFEREVERLRESGSVEVLEKEVHAYRKQSGGGRVLVLRRL</sequence>
<keyword evidence="2" id="KW-0808">Transferase</keyword>
<dbReference type="GO" id="GO:0010420">
    <property type="term" value="F:polyprenyldihydroxybenzoate methyltransferase activity"/>
    <property type="evidence" value="ECO:0007669"/>
    <property type="project" value="TreeGrafter"/>
</dbReference>
<dbReference type="AlphaFoldDB" id="A0A6A6SRJ3"/>
<evidence type="ECO:0000313" key="2">
    <source>
        <dbReference type="EMBL" id="KAF2649637.1"/>
    </source>
</evidence>
<dbReference type="SUPFAM" id="SSF53335">
    <property type="entry name" value="S-adenosyl-L-methionine-dependent methyltransferases"/>
    <property type="match status" value="1"/>
</dbReference>
<dbReference type="PANTHER" id="PTHR43464:SF23">
    <property type="entry name" value="JUVENILE HORMONE ACID O-METHYLTRANSFERASE"/>
    <property type="match status" value="1"/>
</dbReference>
<organism evidence="2 3">
    <name type="scientific">Lophiostoma macrostomum CBS 122681</name>
    <dbReference type="NCBI Taxonomy" id="1314788"/>
    <lineage>
        <taxon>Eukaryota</taxon>
        <taxon>Fungi</taxon>
        <taxon>Dikarya</taxon>
        <taxon>Ascomycota</taxon>
        <taxon>Pezizomycotina</taxon>
        <taxon>Dothideomycetes</taxon>
        <taxon>Pleosporomycetidae</taxon>
        <taxon>Pleosporales</taxon>
        <taxon>Lophiostomataceae</taxon>
        <taxon>Lophiostoma</taxon>
    </lineage>
</organism>
<dbReference type="PANTHER" id="PTHR43464">
    <property type="entry name" value="METHYLTRANSFERASE"/>
    <property type="match status" value="1"/>
</dbReference>
<dbReference type="Pfam" id="PF08241">
    <property type="entry name" value="Methyltransf_11"/>
    <property type="match status" value="1"/>
</dbReference>
<dbReference type="Gene3D" id="3.40.50.150">
    <property type="entry name" value="Vaccinia Virus protein VP39"/>
    <property type="match status" value="1"/>
</dbReference>
<dbReference type="InterPro" id="IPR029063">
    <property type="entry name" value="SAM-dependent_MTases_sf"/>
</dbReference>
<reference evidence="2" key="1">
    <citation type="journal article" date="2020" name="Stud. Mycol.">
        <title>101 Dothideomycetes genomes: a test case for predicting lifestyles and emergence of pathogens.</title>
        <authorList>
            <person name="Haridas S."/>
            <person name="Albert R."/>
            <person name="Binder M."/>
            <person name="Bloem J."/>
            <person name="Labutti K."/>
            <person name="Salamov A."/>
            <person name="Andreopoulos B."/>
            <person name="Baker S."/>
            <person name="Barry K."/>
            <person name="Bills G."/>
            <person name="Bluhm B."/>
            <person name="Cannon C."/>
            <person name="Castanera R."/>
            <person name="Culley D."/>
            <person name="Daum C."/>
            <person name="Ezra D."/>
            <person name="Gonzalez J."/>
            <person name="Henrissat B."/>
            <person name="Kuo A."/>
            <person name="Liang C."/>
            <person name="Lipzen A."/>
            <person name="Lutzoni F."/>
            <person name="Magnuson J."/>
            <person name="Mondo S."/>
            <person name="Nolan M."/>
            <person name="Ohm R."/>
            <person name="Pangilinan J."/>
            <person name="Park H.-J."/>
            <person name="Ramirez L."/>
            <person name="Alfaro M."/>
            <person name="Sun H."/>
            <person name="Tritt A."/>
            <person name="Yoshinaga Y."/>
            <person name="Zwiers L.-H."/>
            <person name="Turgeon B."/>
            <person name="Goodwin S."/>
            <person name="Spatafora J."/>
            <person name="Crous P."/>
            <person name="Grigoriev I."/>
        </authorList>
    </citation>
    <scope>NUCLEOTIDE SEQUENCE</scope>
    <source>
        <strain evidence="2">CBS 122681</strain>
    </source>
</reference>
<gene>
    <name evidence="2" type="ORF">K491DRAFT_697924</name>
</gene>
<dbReference type="GO" id="GO:0032259">
    <property type="term" value="P:methylation"/>
    <property type="evidence" value="ECO:0007669"/>
    <property type="project" value="UniProtKB-KW"/>
</dbReference>
<feature type="domain" description="Methyltransferase type 11" evidence="1">
    <location>
        <begin position="69"/>
        <end position="162"/>
    </location>
</feature>
<dbReference type="InterPro" id="IPR013216">
    <property type="entry name" value="Methyltransf_11"/>
</dbReference>
<dbReference type="Proteomes" id="UP000799324">
    <property type="component" value="Unassembled WGS sequence"/>
</dbReference>
<evidence type="ECO:0000313" key="3">
    <source>
        <dbReference type="Proteomes" id="UP000799324"/>
    </source>
</evidence>
<name>A0A6A6SRJ3_9PLEO</name>
<proteinExistence type="predicted"/>
<evidence type="ECO:0000259" key="1">
    <source>
        <dbReference type="Pfam" id="PF08241"/>
    </source>
</evidence>
<protein>
    <submittedName>
        <fullName evidence="2">S-adenosyl-L-methionine-dependent methyltransferase</fullName>
    </submittedName>
</protein>
<keyword evidence="3" id="KW-1185">Reference proteome</keyword>
<dbReference type="OrthoDB" id="66144at2759"/>